<dbReference type="GO" id="GO:0016740">
    <property type="term" value="F:transferase activity"/>
    <property type="evidence" value="ECO:0007669"/>
    <property type="project" value="UniProtKB-KW"/>
</dbReference>
<dbReference type="SUPFAM" id="SSF53756">
    <property type="entry name" value="UDP-Glycosyltransferase/glycogen phosphorylase"/>
    <property type="match status" value="1"/>
</dbReference>
<proteinExistence type="predicted"/>
<accession>A0A4Y8LNG6</accession>
<organism evidence="1 2">
    <name type="scientific">Jeotgalibacillus salarius</name>
    <dbReference type="NCBI Taxonomy" id="546023"/>
    <lineage>
        <taxon>Bacteria</taxon>
        <taxon>Bacillati</taxon>
        <taxon>Bacillota</taxon>
        <taxon>Bacilli</taxon>
        <taxon>Bacillales</taxon>
        <taxon>Caryophanaceae</taxon>
        <taxon>Jeotgalibacillus</taxon>
    </lineage>
</organism>
<dbReference type="Gene3D" id="3.40.50.2000">
    <property type="entry name" value="Glycogen Phosphorylase B"/>
    <property type="match status" value="1"/>
</dbReference>
<evidence type="ECO:0000313" key="1">
    <source>
        <dbReference type="EMBL" id="TFE04133.1"/>
    </source>
</evidence>
<sequence>MKNILIKHSHKAYLPQIEAAVSYFENRDVPFQLINYDQSPEADEREADAIWSFPGIEYRNQLKIPRIHEYASLSTGYFPKVKNRLKKVVNTRPDLRIFLNELVEQAYQFSDHVPSIQRDMGVHTSFFNQQLTKKSYDFVYCGSISKSRGIHKVLNHFKTHQKKHSLLLIGAVEDDLYNRFKDESNITFTGKIPYSDVPSVAAQAIYGLNYMPDQYPFNIQTSTKLLEYIALDLHVITTRYQWAQQFQKKYHLPFTFVNENLSDLVIKEPPLISANYDHSLKQCLTWDYVFLHSGLEEALSSLV</sequence>
<comment type="caution">
    <text evidence="1">The sequence shown here is derived from an EMBL/GenBank/DDBJ whole genome shotgun (WGS) entry which is preliminary data.</text>
</comment>
<evidence type="ECO:0000313" key="2">
    <source>
        <dbReference type="Proteomes" id="UP000297776"/>
    </source>
</evidence>
<dbReference type="OrthoDB" id="9813214at2"/>
<dbReference type="Proteomes" id="UP000297776">
    <property type="component" value="Unassembled WGS sequence"/>
</dbReference>
<reference evidence="1 2" key="1">
    <citation type="submission" date="2019-03" db="EMBL/GenBank/DDBJ databases">
        <authorList>
            <person name="Yang Y."/>
        </authorList>
    </citation>
    <scope>NUCLEOTIDE SEQUENCE [LARGE SCALE GENOMIC DNA]</scope>
    <source>
        <strain evidence="1 2">ASL-1</strain>
    </source>
</reference>
<dbReference type="EMBL" id="SORX01000001">
    <property type="protein sequence ID" value="TFE04133.1"/>
    <property type="molecule type" value="Genomic_DNA"/>
</dbReference>
<dbReference type="RefSeq" id="WP_134379128.1">
    <property type="nucleotide sequence ID" value="NZ_SORX01000001.1"/>
</dbReference>
<gene>
    <name evidence="1" type="ORF">E2626_02065</name>
</gene>
<dbReference type="AlphaFoldDB" id="A0A4Y8LNG6"/>
<keyword evidence="2" id="KW-1185">Reference proteome</keyword>
<keyword evidence="1" id="KW-0808">Transferase</keyword>
<name>A0A4Y8LNG6_9BACL</name>
<protein>
    <submittedName>
        <fullName evidence="1">Glycosyltransferase family 1 protein</fullName>
    </submittedName>
</protein>